<keyword evidence="9" id="KW-1185">Reference proteome</keyword>
<dbReference type="Proteomes" id="UP000288587">
    <property type="component" value="Unassembled WGS sequence"/>
</dbReference>
<comment type="similarity">
    <text evidence="2">Belongs to the class-I pyridoxal-phosphate-dependent aminotransferase family.</text>
</comment>
<evidence type="ECO:0000313" key="8">
    <source>
        <dbReference type="EMBL" id="RVT86059.1"/>
    </source>
</evidence>
<reference evidence="8 9" key="1">
    <citation type="submission" date="2019-01" db="EMBL/GenBank/DDBJ databases">
        <authorList>
            <person name="Chen W.-M."/>
        </authorList>
    </citation>
    <scope>NUCLEOTIDE SEQUENCE [LARGE SCALE GENOMIC DNA]</scope>
    <source>
        <strain evidence="8 9">CCP-18</strain>
    </source>
</reference>
<dbReference type="AlphaFoldDB" id="A0A3S2XVX7"/>
<feature type="domain" description="Aminotransferase class I/classII large" evidence="7">
    <location>
        <begin position="43"/>
        <end position="385"/>
    </location>
</feature>
<dbReference type="InterPro" id="IPR004839">
    <property type="entry name" value="Aminotransferase_I/II_large"/>
</dbReference>
<dbReference type="OrthoDB" id="9804020at2"/>
<evidence type="ECO:0000256" key="4">
    <source>
        <dbReference type="ARBA" id="ARBA00022576"/>
    </source>
</evidence>
<dbReference type="RefSeq" id="WP_127682557.1">
    <property type="nucleotide sequence ID" value="NZ_SACM01000002.1"/>
</dbReference>
<evidence type="ECO:0000259" key="7">
    <source>
        <dbReference type="Pfam" id="PF00155"/>
    </source>
</evidence>
<dbReference type="Pfam" id="PF00155">
    <property type="entry name" value="Aminotran_1_2"/>
    <property type="match status" value="1"/>
</dbReference>
<comment type="caution">
    <text evidence="8">The sequence shown here is derived from an EMBL/GenBank/DDBJ whole genome shotgun (WGS) entry which is preliminary data.</text>
</comment>
<dbReference type="GO" id="GO:1901605">
    <property type="term" value="P:alpha-amino acid metabolic process"/>
    <property type="evidence" value="ECO:0007669"/>
    <property type="project" value="TreeGrafter"/>
</dbReference>
<dbReference type="GO" id="GO:0008483">
    <property type="term" value="F:transaminase activity"/>
    <property type="evidence" value="ECO:0007669"/>
    <property type="project" value="UniProtKB-KW"/>
</dbReference>
<dbReference type="InterPro" id="IPR015424">
    <property type="entry name" value="PyrdxlP-dep_Trfase"/>
</dbReference>
<gene>
    <name evidence="8" type="ORF">EOD73_08420</name>
</gene>
<dbReference type="FunFam" id="3.40.640.10:FF:000053">
    <property type="entry name" value="Aminotransferase, class I"/>
    <property type="match status" value="1"/>
</dbReference>
<evidence type="ECO:0000256" key="6">
    <source>
        <dbReference type="ARBA" id="ARBA00022898"/>
    </source>
</evidence>
<comment type="cofactor">
    <cofactor evidence="1">
        <name>pyridoxal 5'-phosphate</name>
        <dbReference type="ChEBI" id="CHEBI:597326"/>
    </cofactor>
</comment>
<proteinExistence type="inferred from homology"/>
<evidence type="ECO:0000256" key="1">
    <source>
        <dbReference type="ARBA" id="ARBA00001933"/>
    </source>
</evidence>
<keyword evidence="6" id="KW-0663">Pyridoxal phosphate</keyword>
<dbReference type="PANTHER" id="PTHR42790:SF19">
    <property type="entry name" value="KYNURENINE_ALPHA-AMINOADIPATE AMINOTRANSFERASE, MITOCHONDRIAL"/>
    <property type="match status" value="1"/>
</dbReference>
<evidence type="ECO:0000256" key="3">
    <source>
        <dbReference type="ARBA" id="ARBA00011738"/>
    </source>
</evidence>
<dbReference type="InterPro" id="IPR050859">
    <property type="entry name" value="Class-I_PLP-dep_aminotransf"/>
</dbReference>
<evidence type="ECO:0000256" key="5">
    <source>
        <dbReference type="ARBA" id="ARBA00022679"/>
    </source>
</evidence>
<comment type="subunit">
    <text evidence="3">Homodimer.</text>
</comment>
<dbReference type="InterPro" id="IPR015421">
    <property type="entry name" value="PyrdxlP-dep_Trfase_major"/>
</dbReference>
<dbReference type="EMBL" id="SACM01000002">
    <property type="protein sequence ID" value="RVT86059.1"/>
    <property type="molecule type" value="Genomic_DNA"/>
</dbReference>
<dbReference type="PANTHER" id="PTHR42790">
    <property type="entry name" value="AMINOTRANSFERASE"/>
    <property type="match status" value="1"/>
</dbReference>
<evidence type="ECO:0000256" key="2">
    <source>
        <dbReference type="ARBA" id="ARBA00007441"/>
    </source>
</evidence>
<dbReference type="SUPFAM" id="SSF53383">
    <property type="entry name" value="PLP-dependent transferases"/>
    <property type="match status" value="1"/>
</dbReference>
<evidence type="ECO:0000313" key="9">
    <source>
        <dbReference type="Proteomes" id="UP000288587"/>
    </source>
</evidence>
<dbReference type="Gene3D" id="3.90.1150.10">
    <property type="entry name" value="Aspartate Aminotransferase, domain 1"/>
    <property type="match status" value="1"/>
</dbReference>
<dbReference type="CDD" id="cd00609">
    <property type="entry name" value="AAT_like"/>
    <property type="match status" value="1"/>
</dbReference>
<keyword evidence="4 8" id="KW-0032">Aminotransferase</keyword>
<protein>
    <submittedName>
        <fullName evidence="8">PLP-dependent aminotransferase family protein</fullName>
    </submittedName>
</protein>
<name>A0A3S2XVX7_9BURK</name>
<dbReference type="InterPro" id="IPR015422">
    <property type="entry name" value="PyrdxlP-dep_Trfase_small"/>
</dbReference>
<dbReference type="Gene3D" id="3.40.640.10">
    <property type="entry name" value="Type I PLP-dependent aspartate aminotransferase-like (Major domain)"/>
    <property type="match status" value="1"/>
</dbReference>
<sequence length="403" mass="43871">MNTPWTLANRAARMNPSIIREILKVTEKPGILSMAGGLPSADTFPVEEIKAACERVLTDSPREALQYAASEGFAPLREWAAARVKREIGIDATPDQVLVTSGSQQGLDLVGKILCDAGAPVAVETPTYLGALQAFTPYEPLFHSLDSDLEGPTPEAIRALPTQAAGTRFMYLLPNYQNPTGRVMSNARRDAVMEAARAVNVPVVEDNPYGDLWFDEPPLPALGSRWAEGSIYLGSFSKILTPGFRLGYVIAPKALYPKLLQAKQAADLHTPGFNQRVVYEVIKDGFLDRHIPTIRARYKANRDAMAEALTQHLPEGCDWQMPKGGMFFWIRLPEGLNAMALLPTAVEANIAYVPGAAFYAANPDPRALRLSFVTLTPEKIREGVAILGRVLNDALNGSHAPTP</sequence>
<keyword evidence="5 8" id="KW-0808">Transferase</keyword>
<dbReference type="GO" id="GO:0030170">
    <property type="term" value="F:pyridoxal phosphate binding"/>
    <property type="evidence" value="ECO:0007669"/>
    <property type="project" value="InterPro"/>
</dbReference>
<accession>A0A3S2XVX7</accession>
<organism evidence="8 9">
    <name type="scientific">Inhella crocodyli</name>
    <dbReference type="NCBI Taxonomy" id="2499851"/>
    <lineage>
        <taxon>Bacteria</taxon>
        <taxon>Pseudomonadati</taxon>
        <taxon>Pseudomonadota</taxon>
        <taxon>Betaproteobacteria</taxon>
        <taxon>Burkholderiales</taxon>
        <taxon>Sphaerotilaceae</taxon>
        <taxon>Inhella</taxon>
    </lineage>
</organism>